<dbReference type="InterPro" id="IPR004165">
    <property type="entry name" value="CoA_trans_fam_I"/>
</dbReference>
<sequence length="644" mass="69342">MTSKLVSAQEAIALVHDDDVVIVSGFGTVGVPDELIASLAARHEAGHGPSGLTLLWGGGPGDAKERGVNRLARPGLVRRAIGGHWGMVPRMAEMALREEFEAYNFPLGVISRMYRDMAAGLPGHLSKVGLGTFVDPRQQGCKVNARTTEDLVELVTLAGEEQLYFRCPKPDVAFIRASYADADGNLSMEREALPQDVLPIATAVKNAGGIVIAQVETICEAGSIPPRQVQVPGILVDCVVVAQPALHPQTFGTAYSPALAGAIRVPLQLRQAAELDVRKVIARRAAFELLPNAVVNLGIGMPEGVATVAAEEQLLQYLTLTAESGVIGGQPLSAQDFGTSLNAVAHLDTNAQFDLYDGGGLDLAVLGLAECDPQGNVNVSRFGPKLAGAGGFINITQNSRTVVFAGTFTASGLEVEVADGALRILREGRVRKFVERLEQITFSGTYAARQGRKVLYVTERCVMRLTPEGLEITEIAPGVDLERDILAHMAFRPIVRALRPMDPRLFRREPMGLKDDLLSIRLDDRITWLPERNQLLLNFQGLKLASAQDAQAIQAAVEAQCQAIGHKVVAVVNYDGFEIFEPALDAYARVVEHMTRHHYASVTRYSTSAFLRAKLGQAIRERGLAPHIFETPQEATAALAKATP</sequence>
<evidence type="ECO:0000313" key="2">
    <source>
        <dbReference type="Proteomes" id="UP000678374"/>
    </source>
</evidence>
<dbReference type="SMART" id="SM00882">
    <property type="entry name" value="CoA_trans"/>
    <property type="match status" value="2"/>
</dbReference>
<dbReference type="Pfam" id="PF01144">
    <property type="entry name" value="CoA_trans"/>
    <property type="match status" value="1"/>
</dbReference>
<comment type="caution">
    <text evidence="1">The sequence shown here is derived from an EMBL/GenBank/DDBJ whole genome shotgun (WGS) entry which is preliminary data.</text>
</comment>
<dbReference type="GO" id="GO:0008410">
    <property type="term" value="F:CoA-transferase activity"/>
    <property type="evidence" value="ECO:0007669"/>
    <property type="project" value="InterPro"/>
</dbReference>
<proteinExistence type="predicted"/>
<dbReference type="EMBL" id="JAGQDE010000002">
    <property type="protein sequence ID" value="MBQ0958075.1"/>
    <property type="molecule type" value="Genomic_DNA"/>
</dbReference>
<keyword evidence="2" id="KW-1185">Reference proteome</keyword>
<evidence type="ECO:0000313" key="1">
    <source>
        <dbReference type="EMBL" id="MBQ0958075.1"/>
    </source>
</evidence>
<dbReference type="Gene3D" id="3.40.1080.10">
    <property type="entry name" value="Glutaconate Coenzyme A-transferase"/>
    <property type="match status" value="2"/>
</dbReference>
<dbReference type="SUPFAM" id="SSF100950">
    <property type="entry name" value="NagB/RpiA/CoA transferase-like"/>
    <property type="match status" value="2"/>
</dbReference>
<reference evidence="1" key="1">
    <citation type="submission" date="2021-04" db="EMBL/GenBank/DDBJ databases">
        <title>The genome sequence of Ideonella sp. 4Y11.</title>
        <authorList>
            <person name="Liu Y."/>
        </authorList>
    </citation>
    <scope>NUCLEOTIDE SEQUENCE</scope>
    <source>
        <strain evidence="1">4Y11</strain>
    </source>
</reference>
<gene>
    <name evidence="1" type="ORF">KAK06_03810</name>
</gene>
<name>A0A940YRG6_9BURK</name>
<dbReference type="PANTHER" id="PTHR43293">
    <property type="entry name" value="ACETATE COA-TRANSFERASE YDIF"/>
    <property type="match status" value="1"/>
</dbReference>
<protein>
    <submittedName>
        <fullName evidence="1">Malonate decarboxylase subunit alpha</fullName>
    </submittedName>
</protein>
<dbReference type="InterPro" id="IPR037171">
    <property type="entry name" value="NagB/RpiA_transferase-like"/>
</dbReference>
<accession>A0A940YRG6</accession>
<dbReference type="PANTHER" id="PTHR43293:SF1">
    <property type="entry name" value="ACETATE COA-TRANSFERASE YDIF"/>
    <property type="match status" value="1"/>
</dbReference>
<dbReference type="AlphaFoldDB" id="A0A940YRG6"/>
<dbReference type="RefSeq" id="WP_210800507.1">
    <property type="nucleotide sequence ID" value="NZ_JAGQDE010000002.1"/>
</dbReference>
<dbReference type="Proteomes" id="UP000678374">
    <property type="component" value="Unassembled WGS sequence"/>
</dbReference>
<organism evidence="1 2">
    <name type="scientific">Ideonella aquatica</name>
    <dbReference type="NCBI Taxonomy" id="2824119"/>
    <lineage>
        <taxon>Bacteria</taxon>
        <taxon>Pseudomonadati</taxon>
        <taxon>Pseudomonadota</taxon>
        <taxon>Betaproteobacteria</taxon>
        <taxon>Burkholderiales</taxon>
        <taxon>Sphaerotilaceae</taxon>
        <taxon>Ideonella</taxon>
    </lineage>
</organism>